<gene>
    <name evidence="1" type="ORF">ACFSVM_00935</name>
</gene>
<evidence type="ECO:0000313" key="2">
    <source>
        <dbReference type="Proteomes" id="UP001597540"/>
    </source>
</evidence>
<protein>
    <submittedName>
        <fullName evidence="1">Uncharacterized protein</fullName>
    </submittedName>
</protein>
<organism evidence="1 2">
    <name type="scientific">Paenibacillus shunpengii</name>
    <dbReference type="NCBI Taxonomy" id="2054424"/>
    <lineage>
        <taxon>Bacteria</taxon>
        <taxon>Bacillati</taxon>
        <taxon>Bacillota</taxon>
        <taxon>Bacilli</taxon>
        <taxon>Bacillales</taxon>
        <taxon>Paenibacillaceae</taxon>
        <taxon>Paenibacillus</taxon>
    </lineage>
</organism>
<dbReference type="EMBL" id="JBHUMJ010000002">
    <property type="protein sequence ID" value="MFD2699020.1"/>
    <property type="molecule type" value="Genomic_DNA"/>
</dbReference>
<reference evidence="2" key="1">
    <citation type="journal article" date="2019" name="Int. J. Syst. Evol. Microbiol.">
        <title>The Global Catalogue of Microorganisms (GCM) 10K type strain sequencing project: providing services to taxonomists for standard genome sequencing and annotation.</title>
        <authorList>
            <consortium name="The Broad Institute Genomics Platform"/>
            <consortium name="The Broad Institute Genome Sequencing Center for Infectious Disease"/>
            <person name="Wu L."/>
            <person name="Ma J."/>
        </authorList>
    </citation>
    <scope>NUCLEOTIDE SEQUENCE [LARGE SCALE GENOMIC DNA]</scope>
    <source>
        <strain evidence="2">KCTC 33849</strain>
    </source>
</reference>
<evidence type="ECO:0000313" key="1">
    <source>
        <dbReference type="EMBL" id="MFD2699020.1"/>
    </source>
</evidence>
<dbReference type="Proteomes" id="UP001597540">
    <property type="component" value="Unassembled WGS sequence"/>
</dbReference>
<dbReference type="RefSeq" id="WP_076312330.1">
    <property type="nucleotide sequence ID" value="NZ_JBHUMJ010000002.1"/>
</dbReference>
<name>A0ABW5SK54_9BACL</name>
<accession>A0ABW5SK54</accession>
<sequence length="123" mass="14299">MTDGTRYYEHLVAEVISKIYANAPELADRYGEQGIMKCREDNLHHMKHLHTASALRNPNLFIDYAVWLNGILVIHGMQTRHLTDNFRYISESLYLLEDLDEPTLDFYRYCLIAAIAQLEPGIE</sequence>
<comment type="caution">
    <text evidence="1">The sequence shown here is derived from an EMBL/GenBank/DDBJ whole genome shotgun (WGS) entry which is preliminary data.</text>
</comment>
<proteinExistence type="predicted"/>
<keyword evidence="2" id="KW-1185">Reference proteome</keyword>